<reference evidence="2" key="1">
    <citation type="submission" date="2007-06" db="EMBL/GenBank/DDBJ databases">
        <title>Bracovirus Evolution: Comparative Genomics of Multiple Viral and Proviral Genomes.</title>
        <authorList>
            <person name="Desjardins C.A."/>
            <person name="Gundersen-Rindal D.E."/>
            <person name="Hostetler J.B."/>
            <person name="Tallon L.J."/>
            <person name="Utterback T.R."/>
            <person name="Fuester R.W."/>
            <person name="Schatz M.C."/>
            <person name="Pedroni M.J."/>
            <person name="Fadrosh D.W."/>
            <person name="Haas B.J."/>
            <person name="Toms B.S."/>
            <person name="Chen D."/>
            <person name="Nene V."/>
        </authorList>
    </citation>
    <scope>NUCLEOTIDE SEQUENCE</scope>
</reference>
<organism evidence="2">
    <name type="scientific">Glyptapanteles indiensis</name>
    <name type="common">Parasitoid wasp</name>
    <dbReference type="NCBI Taxonomy" id="92994"/>
    <lineage>
        <taxon>Eukaryota</taxon>
        <taxon>Metazoa</taxon>
        <taxon>Ecdysozoa</taxon>
        <taxon>Arthropoda</taxon>
        <taxon>Hexapoda</taxon>
        <taxon>Insecta</taxon>
        <taxon>Pterygota</taxon>
        <taxon>Neoptera</taxon>
        <taxon>Endopterygota</taxon>
        <taxon>Hymenoptera</taxon>
        <taxon>Apocrita</taxon>
        <taxon>Ichneumonoidea</taxon>
        <taxon>Braconidae</taxon>
        <taxon>Microgastrinae</taxon>
        <taxon>Glyptapanteles</taxon>
    </lineage>
</organism>
<gene>
    <name evidence="2" type="ORF">GIP_L5_0180</name>
</gene>
<protein>
    <submittedName>
        <fullName evidence="2">Uncharacterized protein</fullName>
    </submittedName>
</protein>
<feature type="compositionally biased region" description="Low complexity" evidence="1">
    <location>
        <begin position="196"/>
        <end position="236"/>
    </location>
</feature>
<feature type="compositionally biased region" description="Polar residues" evidence="1">
    <location>
        <begin position="133"/>
        <end position="155"/>
    </location>
</feature>
<dbReference type="AlphaFoldDB" id="B7S903"/>
<feature type="region of interest" description="Disordered" evidence="1">
    <location>
        <begin position="133"/>
        <end position="236"/>
    </location>
</feature>
<evidence type="ECO:0000256" key="1">
    <source>
        <dbReference type="SAM" id="MobiDB-lite"/>
    </source>
</evidence>
<proteinExistence type="predicted"/>
<dbReference type="EMBL" id="EF710656">
    <property type="protein sequence ID" value="ACE75378.1"/>
    <property type="molecule type" value="Genomic_DNA"/>
</dbReference>
<feature type="compositionally biased region" description="Polar residues" evidence="1">
    <location>
        <begin position="179"/>
        <end position="191"/>
    </location>
</feature>
<evidence type="ECO:0000313" key="2">
    <source>
        <dbReference type="EMBL" id="ACE75378.1"/>
    </source>
</evidence>
<feature type="compositionally biased region" description="Low complexity" evidence="1">
    <location>
        <begin position="163"/>
        <end position="178"/>
    </location>
</feature>
<sequence length="314" mass="34457">MQPFLQDTSSTTVTTIRLSDVELPKYLELLAESSGVIIKPQQTDEYEVPRSIQIVPSLGDKKIGQPELATKPSDLLPRREIAPEDREHLDNILSQIGTLNTTERSKTLDNLRLKNNAKVINAFKNGLRASLNERTSSKQLSSNINNKNNDGSSKISLDDRNCSSLGSSISSLRGSLPSTRPSSSVLGSQHNLPLKNHTNNYNYNNNNININNNNNNNSLDSNHSSTSSSASITTTSIAPKDNNNIIINETNIIGNGTLRVHKNHANLEGSRANIPLVMNNVLLNLLRQPPQVIDDSTNNIVTYTNVNTDSTRVN</sequence>
<accession>B7S903</accession>
<name>B7S903_GLYIN</name>